<dbReference type="STRING" id="75379.Tint_1694"/>
<proteinExistence type="predicted"/>
<dbReference type="PANTHER" id="PTHR22777:SF17">
    <property type="entry name" value="UPF0053 PROTEIN SLL0260"/>
    <property type="match status" value="1"/>
</dbReference>
<evidence type="ECO:0000313" key="12">
    <source>
        <dbReference type="EMBL" id="ADG31064.1"/>
    </source>
</evidence>
<keyword evidence="5 7" id="KW-0129">CBS domain</keyword>
<dbReference type="InterPro" id="IPR005170">
    <property type="entry name" value="Transptr-assoc_dom"/>
</dbReference>
<dbReference type="GO" id="GO:0050660">
    <property type="term" value="F:flavin adenine dinucleotide binding"/>
    <property type="evidence" value="ECO:0007669"/>
    <property type="project" value="InterPro"/>
</dbReference>
<dbReference type="Pfam" id="PF01595">
    <property type="entry name" value="CNNM"/>
    <property type="match status" value="1"/>
</dbReference>
<dbReference type="InterPro" id="IPR036318">
    <property type="entry name" value="FAD-bd_PCMH-like_sf"/>
</dbReference>
<evidence type="ECO:0000256" key="7">
    <source>
        <dbReference type="PROSITE-ProRule" id="PRU00703"/>
    </source>
</evidence>
<evidence type="ECO:0000256" key="5">
    <source>
        <dbReference type="ARBA" id="ARBA00023122"/>
    </source>
</evidence>
<dbReference type="SMART" id="SM00116">
    <property type="entry name" value="CBS"/>
    <property type="match status" value="2"/>
</dbReference>
<reference evidence="12" key="1">
    <citation type="submission" date="2010-04" db="EMBL/GenBank/DDBJ databases">
        <title>Complete sequence of Thiomonas intermedia K12.</title>
        <authorList>
            <consortium name="US DOE Joint Genome Institute"/>
            <person name="Lucas S."/>
            <person name="Copeland A."/>
            <person name="Lapidus A."/>
            <person name="Cheng J.-F."/>
            <person name="Bruce D."/>
            <person name="Goodwin L."/>
            <person name="Pitluck S."/>
            <person name="Davenport K."/>
            <person name="Detter J.C."/>
            <person name="Han C."/>
            <person name="Tapia R."/>
            <person name="Land M."/>
            <person name="Hauser L."/>
            <person name="Kyrpides N."/>
            <person name="Ovchinnikova G."/>
            <person name="Kerfeld C.A."/>
            <person name="Cannon G.C."/>
            <person name="Heinhorst S."/>
            <person name="Woyke T."/>
        </authorList>
    </citation>
    <scope>NUCLEOTIDE SEQUENCE [LARGE SCALE GENOMIC DNA]</scope>
    <source>
        <strain evidence="12">K12</strain>
    </source>
</reference>
<name>D5X1R8_THIK1</name>
<feature type="transmembrane region" description="Helical" evidence="9">
    <location>
        <begin position="95"/>
        <end position="120"/>
    </location>
</feature>
<dbReference type="InterPro" id="IPR046342">
    <property type="entry name" value="CBS_dom_sf"/>
</dbReference>
<evidence type="ECO:0000259" key="11">
    <source>
        <dbReference type="PROSITE" id="PS51846"/>
    </source>
</evidence>
<feature type="transmembrane region" description="Helical" evidence="9">
    <location>
        <begin position="141"/>
        <end position="164"/>
    </location>
</feature>
<dbReference type="InterPro" id="IPR002550">
    <property type="entry name" value="CNNM"/>
</dbReference>
<evidence type="ECO:0000256" key="2">
    <source>
        <dbReference type="ARBA" id="ARBA00022692"/>
    </source>
</evidence>
<dbReference type="HOGENOM" id="CLU_015237_4_0_4"/>
<dbReference type="KEGG" id="tin:Tint_1694"/>
<sequence length="445" mass="49219">MEVLILFGLILLNGLFAMSEIALVTARRARLTALAEAGNENARTALHLSEQPTRLLSTVQIGITSISVLNGILGEAAFSEPVANWLISLGLLPKFAGVSATAIVVLIITFASIVIGELVPKRLGQLAPERIAMVMARPMTWIARGAAPFVKLLSISTDLLLTLLRVRHNTMPQMTEAEINEVLEEGSDAGVIEEQEHEMVRNVFRLDDRQIASLMTPRNEIEYLDVDQPLSENLNKIAQSTHSRFPLVKRGLEEVVGIVSTKDLLGRFIRREGIDDLSKAAVPATFVPESLTGLELLQTFRQSPEHTAVVIDEYGQTMGIVTVQDLMEAIAGEFKSHPSEEPWAIQREDGSWLMDGLITVEDLKTRLGLARLPDEEKQRYNTLSGMLMLLLARLPATGDIVQWGDWTFEIVDMDGKRIDKVLVQRRPTEAADEFSDPGEGRDSRL</sequence>
<dbReference type="SUPFAM" id="SSF56176">
    <property type="entry name" value="FAD-binding/transporter-associated domain-like"/>
    <property type="match status" value="1"/>
</dbReference>
<gene>
    <name evidence="12" type="ordered locus">Tint_1694</name>
</gene>
<evidence type="ECO:0000256" key="8">
    <source>
        <dbReference type="PROSITE-ProRule" id="PRU01193"/>
    </source>
</evidence>
<keyword evidence="6 8" id="KW-0472">Membrane</keyword>
<evidence type="ECO:0000256" key="9">
    <source>
        <dbReference type="SAM" id="Phobius"/>
    </source>
</evidence>
<dbReference type="SMART" id="SM01091">
    <property type="entry name" value="CorC_HlyC"/>
    <property type="match status" value="1"/>
</dbReference>
<dbReference type="InterPro" id="IPR016169">
    <property type="entry name" value="FAD-bd_PCMH_sub2"/>
</dbReference>
<evidence type="ECO:0000256" key="4">
    <source>
        <dbReference type="ARBA" id="ARBA00022989"/>
    </source>
</evidence>
<accession>D5X1R8</accession>
<dbReference type="Pfam" id="PF03471">
    <property type="entry name" value="CorC_HlyC"/>
    <property type="match status" value="1"/>
</dbReference>
<dbReference type="SUPFAM" id="SSF54631">
    <property type="entry name" value="CBS-domain pair"/>
    <property type="match status" value="1"/>
</dbReference>
<keyword evidence="3" id="KW-0677">Repeat</keyword>
<dbReference type="BioCyc" id="TINT75379:TINT_RS08495-MONOMER"/>
<protein>
    <recommendedName>
        <fullName evidence="13">CBS domain containing protein</fullName>
    </recommendedName>
</protein>
<dbReference type="CDD" id="cd04590">
    <property type="entry name" value="CBS_pair_CorC_HlyC_assoc"/>
    <property type="match status" value="1"/>
</dbReference>
<dbReference type="InterPro" id="IPR000644">
    <property type="entry name" value="CBS_dom"/>
</dbReference>
<dbReference type="InterPro" id="IPR044751">
    <property type="entry name" value="Ion_transp-like_CBS"/>
</dbReference>
<dbReference type="PROSITE" id="PS51371">
    <property type="entry name" value="CBS"/>
    <property type="match status" value="2"/>
</dbReference>
<comment type="subcellular location">
    <subcellularLocation>
        <location evidence="1">Membrane</location>
        <topology evidence="1">Multi-pass membrane protein</topology>
    </subcellularLocation>
</comment>
<feature type="domain" description="CNNM transmembrane" evidence="11">
    <location>
        <begin position="1"/>
        <end position="196"/>
    </location>
</feature>
<dbReference type="Gene3D" id="3.10.580.10">
    <property type="entry name" value="CBS-domain"/>
    <property type="match status" value="1"/>
</dbReference>
<evidence type="ECO:0008006" key="13">
    <source>
        <dbReference type="Google" id="ProtNLM"/>
    </source>
</evidence>
<dbReference type="Gene3D" id="3.30.465.10">
    <property type="match status" value="1"/>
</dbReference>
<evidence type="ECO:0000256" key="6">
    <source>
        <dbReference type="ARBA" id="ARBA00023136"/>
    </source>
</evidence>
<feature type="domain" description="CBS" evidence="10">
    <location>
        <begin position="215"/>
        <end position="277"/>
    </location>
</feature>
<dbReference type="Pfam" id="PF00571">
    <property type="entry name" value="CBS"/>
    <property type="match status" value="2"/>
</dbReference>
<keyword evidence="4 8" id="KW-1133">Transmembrane helix</keyword>
<keyword evidence="2 8" id="KW-0812">Transmembrane</keyword>
<evidence type="ECO:0000256" key="3">
    <source>
        <dbReference type="ARBA" id="ARBA00022737"/>
    </source>
</evidence>
<dbReference type="PANTHER" id="PTHR22777">
    <property type="entry name" value="HEMOLYSIN-RELATED"/>
    <property type="match status" value="1"/>
</dbReference>
<dbReference type="EMBL" id="CP002021">
    <property type="protein sequence ID" value="ADG31064.1"/>
    <property type="molecule type" value="Genomic_DNA"/>
</dbReference>
<feature type="domain" description="CBS" evidence="10">
    <location>
        <begin position="280"/>
        <end position="339"/>
    </location>
</feature>
<dbReference type="AlphaFoldDB" id="D5X1R8"/>
<evidence type="ECO:0000259" key="10">
    <source>
        <dbReference type="PROSITE" id="PS51371"/>
    </source>
</evidence>
<dbReference type="eggNOG" id="COG1253">
    <property type="taxonomic scope" value="Bacteria"/>
</dbReference>
<dbReference type="PROSITE" id="PS51846">
    <property type="entry name" value="CNNM"/>
    <property type="match status" value="1"/>
</dbReference>
<evidence type="ECO:0000256" key="1">
    <source>
        <dbReference type="ARBA" id="ARBA00004141"/>
    </source>
</evidence>
<dbReference type="GO" id="GO:0005886">
    <property type="term" value="C:plasma membrane"/>
    <property type="evidence" value="ECO:0007669"/>
    <property type="project" value="TreeGrafter"/>
</dbReference>
<organism evidence="12">
    <name type="scientific">Thiomonas intermedia (strain K12)</name>
    <name type="common">Thiobacillus intermedius</name>
    <dbReference type="NCBI Taxonomy" id="75379"/>
    <lineage>
        <taxon>Bacteria</taxon>
        <taxon>Pseudomonadati</taxon>
        <taxon>Pseudomonadota</taxon>
        <taxon>Betaproteobacteria</taxon>
        <taxon>Burkholderiales</taxon>
        <taxon>Thiomonas</taxon>
    </lineage>
</organism>